<dbReference type="GO" id="GO:0004674">
    <property type="term" value="F:protein serine/threonine kinase activity"/>
    <property type="evidence" value="ECO:0000318"/>
    <property type="project" value="GO_Central"/>
</dbReference>
<dbReference type="InterPro" id="IPR016024">
    <property type="entry name" value="ARM-type_fold"/>
</dbReference>
<dbReference type="InParanoid" id="A2DTB0"/>
<dbReference type="InterPro" id="IPR003151">
    <property type="entry name" value="PIK-rel_kinase_FAT"/>
</dbReference>
<dbReference type="Pfam" id="PF02259">
    <property type="entry name" value="FAT"/>
    <property type="match status" value="1"/>
</dbReference>
<dbReference type="InterPro" id="IPR011989">
    <property type="entry name" value="ARM-like"/>
</dbReference>
<dbReference type="GO" id="GO:0005634">
    <property type="term" value="C:nucleus"/>
    <property type="evidence" value="ECO:0000318"/>
    <property type="project" value="GO_Central"/>
</dbReference>
<dbReference type="VEuPathDB" id="TrichDB:TVAGG3_0968060"/>
<evidence type="ECO:0000256" key="5">
    <source>
        <dbReference type="ARBA" id="ARBA00022840"/>
    </source>
</evidence>
<feature type="domain" description="PI3K/PI4K catalytic" evidence="6">
    <location>
        <begin position="1906"/>
        <end position="2218"/>
    </location>
</feature>
<dbReference type="GO" id="GO:0005737">
    <property type="term" value="C:cytoplasm"/>
    <property type="evidence" value="ECO:0000318"/>
    <property type="project" value="GO_Central"/>
</dbReference>
<dbReference type="RefSeq" id="XP_001328605.1">
    <property type="nucleotide sequence ID" value="XM_001328570.1"/>
</dbReference>
<dbReference type="PANTHER" id="PTHR11139:SF9">
    <property type="entry name" value="SERINE_THREONINE-PROTEIN KINASE MTOR"/>
    <property type="match status" value="1"/>
</dbReference>
<dbReference type="PROSITE" id="PS51189">
    <property type="entry name" value="FAT"/>
    <property type="match status" value="1"/>
</dbReference>
<keyword evidence="4 9" id="KW-0418">Kinase</keyword>
<dbReference type="Pfam" id="PF00454">
    <property type="entry name" value="PI3_PI4_kinase"/>
    <property type="match status" value="1"/>
</dbReference>
<dbReference type="InterPro" id="IPR011009">
    <property type="entry name" value="Kinase-like_dom_sf"/>
</dbReference>
<evidence type="ECO:0000256" key="2">
    <source>
        <dbReference type="ARBA" id="ARBA00022679"/>
    </source>
</evidence>
<dbReference type="FunFam" id="1.25.10.10:FF:001264">
    <property type="entry name" value="PIKK family atypical protein kinase"/>
    <property type="match status" value="1"/>
</dbReference>
<dbReference type="InterPro" id="IPR014009">
    <property type="entry name" value="PIK_FAT"/>
</dbReference>
<evidence type="ECO:0000256" key="1">
    <source>
        <dbReference type="ARBA" id="ARBA00012513"/>
    </source>
</evidence>
<dbReference type="InterPro" id="IPR000403">
    <property type="entry name" value="PI3/4_kinase_cat_dom"/>
</dbReference>
<dbReference type="Gene3D" id="1.10.1070.11">
    <property type="entry name" value="Phosphatidylinositol 3-/4-kinase, catalytic domain"/>
    <property type="match status" value="1"/>
</dbReference>
<dbReference type="PROSITE" id="PS00916">
    <property type="entry name" value="PI3_4_KINASE_2"/>
    <property type="match status" value="1"/>
</dbReference>
<dbReference type="InterPro" id="IPR018936">
    <property type="entry name" value="PI3/4_kinase_CS"/>
</dbReference>
<reference evidence="9" key="2">
    <citation type="journal article" date="2007" name="Science">
        <title>Draft genome sequence of the sexually transmitted pathogen Trichomonas vaginalis.</title>
        <authorList>
            <person name="Carlton J.M."/>
            <person name="Hirt R.P."/>
            <person name="Silva J.C."/>
            <person name="Delcher A.L."/>
            <person name="Schatz M."/>
            <person name="Zhao Q."/>
            <person name="Wortman J.R."/>
            <person name="Bidwell S.L."/>
            <person name="Alsmark U.C.M."/>
            <person name="Besteiro S."/>
            <person name="Sicheritz-Ponten T."/>
            <person name="Noel C.J."/>
            <person name="Dacks J.B."/>
            <person name="Foster P.G."/>
            <person name="Simillion C."/>
            <person name="Van de Peer Y."/>
            <person name="Miranda-Saavedra D."/>
            <person name="Barton G.J."/>
            <person name="Westrop G.D."/>
            <person name="Mueller S."/>
            <person name="Dessi D."/>
            <person name="Fiori P.L."/>
            <person name="Ren Q."/>
            <person name="Paulsen I."/>
            <person name="Zhang H."/>
            <person name="Bastida-Corcuera F.D."/>
            <person name="Simoes-Barbosa A."/>
            <person name="Brown M.T."/>
            <person name="Hayes R.D."/>
            <person name="Mukherjee M."/>
            <person name="Okumura C.Y."/>
            <person name="Schneider R."/>
            <person name="Smith A.J."/>
            <person name="Vanacova S."/>
            <person name="Villalvazo M."/>
            <person name="Haas B.J."/>
            <person name="Pertea M."/>
            <person name="Feldblyum T.V."/>
            <person name="Utterback T.R."/>
            <person name="Shu C.L."/>
            <person name="Osoegawa K."/>
            <person name="de Jong P.J."/>
            <person name="Hrdy I."/>
            <person name="Horvathova L."/>
            <person name="Zubacova Z."/>
            <person name="Dolezal P."/>
            <person name="Malik S.B."/>
            <person name="Logsdon J.M. Jr."/>
            <person name="Henze K."/>
            <person name="Gupta A."/>
            <person name="Wang C.C."/>
            <person name="Dunne R.L."/>
            <person name="Upcroft J.A."/>
            <person name="Upcroft P."/>
            <person name="White O."/>
            <person name="Salzberg S.L."/>
            <person name="Tang P."/>
            <person name="Chiu C.-H."/>
            <person name="Lee Y.-S."/>
            <person name="Embley T.M."/>
            <person name="Coombs G.H."/>
            <person name="Mottram J.C."/>
            <person name="Tachezy J."/>
            <person name="Fraser-Liggett C.M."/>
            <person name="Johnson P.J."/>
        </authorList>
    </citation>
    <scope>NUCLEOTIDE SEQUENCE [LARGE SCALE GENOMIC DNA]</scope>
    <source>
        <strain evidence="9">G3</strain>
    </source>
</reference>
<dbReference type="eggNOG" id="KOG0891">
    <property type="taxonomic scope" value="Eukaryota"/>
</dbReference>
<dbReference type="GO" id="GO:0031929">
    <property type="term" value="P:TOR signaling"/>
    <property type="evidence" value="ECO:0000318"/>
    <property type="project" value="GO_Central"/>
</dbReference>
<dbReference type="EC" id="2.7.11.1" evidence="1"/>
<keyword evidence="3" id="KW-0547">Nucleotide-binding</keyword>
<feature type="domain" description="FAT" evidence="7">
    <location>
        <begin position="1240"/>
        <end position="1731"/>
    </location>
</feature>
<dbReference type="EMBL" id="DS113243">
    <property type="protein sequence ID" value="EAY16382.1"/>
    <property type="molecule type" value="Genomic_DNA"/>
</dbReference>
<evidence type="ECO:0000259" key="8">
    <source>
        <dbReference type="PROSITE" id="PS51190"/>
    </source>
</evidence>
<dbReference type="STRING" id="5722.A2DTB0"/>
<keyword evidence="2" id="KW-0808">Transferase</keyword>
<evidence type="ECO:0000256" key="3">
    <source>
        <dbReference type="ARBA" id="ARBA00022741"/>
    </source>
</evidence>
<dbReference type="SMR" id="A2DTB0"/>
<reference evidence="9" key="1">
    <citation type="submission" date="2006-10" db="EMBL/GenBank/DDBJ databases">
        <authorList>
            <person name="Amadeo P."/>
            <person name="Zhao Q."/>
            <person name="Wortman J."/>
            <person name="Fraser-Liggett C."/>
            <person name="Carlton J."/>
        </authorList>
    </citation>
    <scope>NUCLEOTIDE SEQUENCE</scope>
    <source>
        <strain evidence="9">G3</strain>
    </source>
</reference>
<dbReference type="CDD" id="cd05169">
    <property type="entry name" value="PIKKc_TOR"/>
    <property type="match status" value="1"/>
</dbReference>
<gene>
    <name evidence="9" type="ORF">TVAG_359910</name>
</gene>
<dbReference type="Gene3D" id="1.25.10.10">
    <property type="entry name" value="Leucine-rich Repeat Variant"/>
    <property type="match status" value="2"/>
</dbReference>
<dbReference type="SMART" id="SM00146">
    <property type="entry name" value="PI3Kc"/>
    <property type="match status" value="1"/>
</dbReference>
<proteinExistence type="predicted"/>
<dbReference type="SMART" id="SM01343">
    <property type="entry name" value="FATC"/>
    <property type="match status" value="1"/>
</dbReference>
<evidence type="ECO:0000313" key="9">
    <source>
        <dbReference type="EMBL" id="EAY16382.1"/>
    </source>
</evidence>
<keyword evidence="10" id="KW-1185">Reference proteome</keyword>
<dbReference type="InterPro" id="IPR036940">
    <property type="entry name" value="PI3/4_kinase_cat_sf"/>
</dbReference>
<dbReference type="KEGG" id="tva:4774391"/>
<organism evidence="9 10">
    <name type="scientific">Trichomonas vaginalis (strain ATCC PRA-98 / G3)</name>
    <dbReference type="NCBI Taxonomy" id="412133"/>
    <lineage>
        <taxon>Eukaryota</taxon>
        <taxon>Metamonada</taxon>
        <taxon>Parabasalia</taxon>
        <taxon>Trichomonadida</taxon>
        <taxon>Trichomonadidae</taxon>
        <taxon>Trichomonas</taxon>
    </lineage>
</organism>
<dbReference type="PROSITE" id="PS00915">
    <property type="entry name" value="PI3_4_KINASE_1"/>
    <property type="match status" value="1"/>
</dbReference>
<name>A2DTB0_TRIV3</name>
<dbReference type="InterPro" id="IPR050517">
    <property type="entry name" value="DDR_Repair_Kinase"/>
</dbReference>
<sequence length="2255" mass="258249">MNLTQLPIPRTSTEMTAVYKELKSICFENWCVLTYEEGHSQKHDFILQIQKCAQLSDPQNQVRACIGASIMVHYSTSWNDTIMAIFGKIEAGSNAEATDFICERIAKFTNKLPRTSNFLIQRLKYISKVLLQGTSKESILHCISLLNYLEKYAIRSLEACSLQYYEQIYPLLFNEREDLRNIAFHSLSHFLQISRRADFPSQLYKDAKSILDPPLTDPFHVIHGALLTYAAICDSCPIDLPVKQVQDQMASFWSMNTRDYPSYIKHTALIVVVILSPFDQTTFNNLYLQSVVSSLWPDLKPTVDNVDGLHILMRKSPVVFENRMEKLCNSFKAMFTSDSLELVESAVKLLNELLHKLPQKMNDQKFVSKLANILSISQYTESLIQTLKVIFDKYPLFWTEYKNYALGIVTRLFERKFTENALRLIIILPEVQDPPEYLYTSVLSALQSNDIATQILAPEALESLCRSQDDDVKRNYGKKLLSIAMTASSNEFRYYALKAFKPPYHHYLSYPDSLSMFDILIRDGNKLVCMEGLKILGGVSSYNPAMIYPIFRSLILDTLFITDSSKSSRVQADAIRCLPIIFSSVPPLLPVYDGQFLPIALQQLRIHLKSAILDDDDFESNDIRIQITPTSSLGSTSSFGSSLKKTQINDQPHPFVRTSPSSENLKQDLAQAAQAHGQRLSFFERTFSSEIAKDLINTISVIAKISFETAEPYIDEMTSIFIETLQRASQKSVILAILSALDVIVSKIGPKSATNFSKLYSTLISLGGRMMSQKVHSCIFKVLGQLGLILAPQEQIILDVSQEQFQLEFFLVGTKIEYEDYFIYVIFNALHSVIIDKLQQDHHTEAHTALVNIFTQCEKTISAKRMFNNYIKMLLPAVIEAPYNEKTNYFGMLKQLLQCPTEWLQPFASNFVSLIEEMWDSHYTSEVISLISPLAHALKEVFQQYIPKITTLLLDELSKPNSIDSTVTPYILDALTYLSLFAWNFVFIIVKQITDVVFNSKSNDIIEKSLDSLRSIVQNYDCASYSSSIIRACFFALNNPKEEIKNAAVQVLYSLAVSIGPSFSIFKTSVEKAMINAGYQLNELNRVAYLKTRGKHTDFPFIKVDVKNKMKPEPRKKIILDEESLINKISIPESLSVEHWKNWMQRFQKSFAEHSPSPAFRLSSFLITEQPLLLRKFFEPAFLSVWIVASDHLKEEIMNDLNTALFEKTTPMPVLTSIIGLFEFMDRTKQELPKPKEPFKLTRIVLRAEKPTYALYCAEQDYIKYKDDKTAQNQLIQIYTQLGMFDESRGFAQTIGDRVAHMSGQIVRYLSWDNSLEIVHQSTEDFMAKLSFLEEQEKWPEIAKLAGQFSSLSFTEKDNAALIFAHAFYHLNDWSELEKMLGSTQENIGSTVIRIMAKIKNGDDINNDVEKGFIQLGNEAGSLFAHGITAVAPFIVFAQRLIELKEATQGNIRKTWAERLMNNAAHFNMIRSILLTRCEVLGPSQNVNEDLAFLKFARRSNEWDAFKDYFDRHFQQFEDRMKMPRVIYENALLLSKIGQRDEASVLVNSTIERLINSHEDDDLIAKLYMLKAKWKIWLIKGDSPEVMHEVRNLLSEAIKYRPMHYMTNNMWAWSNMKLASLVKEERVDRAIDAIIAFAHCVLISPKNCFADLLQLSSILFTTHSFAEIYETTKSTIAEIPIKNFITILPQLVVYQYTESQSLRTFVEQILTRLLNEYPNATIFPLLFAANLGNKKSIVRPIINSFELTNAQFTHSAKTILTELCRLGMTYPEYICEALTALKDRTDKALANPGNTNSLDEIVDDLLERLKLTTCEYDRQAQQRYSDTIKTLETILNNYKTSKKPLTLSQRSQEIRLIMETFNNEFKRETKLNLKYYSPDLAAIENSPITVFGRFRTEGNSTTILRFGRELNILNSKRRPRQLKIVGSDHVTYKFLLKGHEDLRQDQRVMQFFELVNSISHNVHTRIAILSITPLSPRVGLIQWLPGCDTMSELIDDYRSISSIKINVESKMLEEYTIPDYDSLQPIQRYEYLIEVDKNTSPDDLKNIMWLKAPDAEAWVNHTSHFSRSTALMSIVGYIIGLGDRHPSNIMIQRYSGSVIHIDFGDCFEVTAKRAQLAETIPFRLTRMIVKALGQCGVNGSFRRVCQDTLQTLRGNREAVMAVLEIFFREPLSSGRLFESKEMNENIVAGSLNNNMDSLSRKNLAEIMTRISDKVRGTDNNNTVPMTVHEQVDWLIKSARDMYNLSCLFRGWNPLW</sequence>
<evidence type="ECO:0000313" key="10">
    <source>
        <dbReference type="Proteomes" id="UP000001542"/>
    </source>
</evidence>
<evidence type="ECO:0000256" key="4">
    <source>
        <dbReference type="ARBA" id="ARBA00022777"/>
    </source>
</evidence>
<evidence type="ECO:0000259" key="7">
    <source>
        <dbReference type="PROSITE" id="PS51189"/>
    </source>
</evidence>
<dbReference type="SUPFAM" id="SSF48371">
    <property type="entry name" value="ARM repeat"/>
    <property type="match status" value="2"/>
</dbReference>
<accession>A2DTB0</accession>
<dbReference type="Pfam" id="PF02260">
    <property type="entry name" value="FATC"/>
    <property type="match status" value="1"/>
</dbReference>
<dbReference type="PANTHER" id="PTHR11139">
    <property type="entry name" value="ATAXIA TELANGIECTASIA MUTATED ATM -RELATED"/>
    <property type="match status" value="1"/>
</dbReference>
<dbReference type="FunFam" id="1.10.1070.11:FF:000039">
    <property type="entry name" value="Serine/threonine-protein kinase TOR"/>
    <property type="match status" value="1"/>
</dbReference>
<dbReference type="PROSITE" id="PS51190">
    <property type="entry name" value="FATC"/>
    <property type="match status" value="1"/>
</dbReference>
<dbReference type="Gene3D" id="3.30.1010.10">
    <property type="entry name" value="Phosphatidylinositol 3-kinase Catalytic Subunit, Chain A, domain 4"/>
    <property type="match status" value="1"/>
</dbReference>
<keyword evidence="5" id="KW-0067">ATP-binding</keyword>
<dbReference type="GO" id="GO:0038201">
    <property type="term" value="C:TOR complex"/>
    <property type="evidence" value="ECO:0000318"/>
    <property type="project" value="GO_Central"/>
</dbReference>
<dbReference type="VEuPathDB" id="TrichDB:TVAG_359910"/>
<dbReference type="InterPro" id="IPR026683">
    <property type="entry name" value="TOR_cat"/>
</dbReference>
<dbReference type="Proteomes" id="UP000001542">
    <property type="component" value="Unassembled WGS sequence"/>
</dbReference>
<evidence type="ECO:0000259" key="6">
    <source>
        <dbReference type="PROSITE" id="PS50290"/>
    </source>
</evidence>
<dbReference type="SUPFAM" id="SSF56112">
    <property type="entry name" value="Protein kinase-like (PK-like)"/>
    <property type="match status" value="1"/>
</dbReference>
<dbReference type="InterPro" id="IPR003152">
    <property type="entry name" value="FATC_dom"/>
</dbReference>
<dbReference type="PROSITE" id="PS50290">
    <property type="entry name" value="PI3_4_KINASE_3"/>
    <property type="match status" value="1"/>
</dbReference>
<protein>
    <recommendedName>
        <fullName evidence="1">non-specific serine/threonine protein kinase</fullName>
        <ecNumber evidence="1">2.7.11.1</ecNumber>
    </recommendedName>
</protein>
<feature type="domain" description="FATC" evidence="8">
    <location>
        <begin position="2223"/>
        <end position="2255"/>
    </location>
</feature>
<dbReference type="GO" id="GO:0005524">
    <property type="term" value="F:ATP binding"/>
    <property type="evidence" value="ECO:0007669"/>
    <property type="project" value="UniProtKB-KW"/>
</dbReference>
<dbReference type="GO" id="GO:0016242">
    <property type="term" value="P:negative regulation of macroautophagy"/>
    <property type="evidence" value="ECO:0000318"/>
    <property type="project" value="GO_Central"/>
</dbReference>
<dbReference type="OrthoDB" id="381190at2759"/>